<proteinExistence type="inferred from homology"/>
<organism evidence="5 6">
    <name type="scientific">Stentor coeruleus</name>
    <dbReference type="NCBI Taxonomy" id="5963"/>
    <lineage>
        <taxon>Eukaryota</taxon>
        <taxon>Sar</taxon>
        <taxon>Alveolata</taxon>
        <taxon>Ciliophora</taxon>
        <taxon>Postciliodesmatophora</taxon>
        <taxon>Heterotrichea</taxon>
        <taxon>Heterotrichida</taxon>
        <taxon>Stentoridae</taxon>
        <taxon>Stentor</taxon>
    </lineage>
</organism>
<protein>
    <submittedName>
        <fullName evidence="5">Uncharacterized protein</fullName>
    </submittedName>
</protein>
<keyword evidence="6" id="KW-1185">Reference proteome</keyword>
<name>A0A1R2CY18_9CILI</name>
<evidence type="ECO:0000256" key="4">
    <source>
        <dbReference type="ARBA" id="ARBA00023128"/>
    </source>
</evidence>
<sequence>MIKRLFSYPKKILDVIPSLPLQTTPAETIMALWHNIHLENQKAVVKTISKLQYQIIINRISVCPTFLFPVSIKSNKITLISEKIEEKCWGFSNIEDEDSNVIMILRMFDEVAQDKLIVPMRGDIIDENLVKKDAEFIMQQFIDYYFDEELFEKYVKVFNHNFEEFDYKGFIEGYFQNN</sequence>
<keyword evidence="3" id="KW-0809">Transit peptide</keyword>
<reference evidence="5 6" key="1">
    <citation type="submission" date="2016-11" db="EMBL/GenBank/DDBJ databases">
        <title>The macronuclear genome of Stentor coeruleus: a giant cell with tiny introns.</title>
        <authorList>
            <person name="Slabodnick M."/>
            <person name="Ruby J.G."/>
            <person name="Reiff S.B."/>
            <person name="Swart E.C."/>
            <person name="Gosai S."/>
            <person name="Prabakaran S."/>
            <person name="Witkowska E."/>
            <person name="Larue G.E."/>
            <person name="Fisher S."/>
            <person name="Freeman R.M."/>
            <person name="Gunawardena J."/>
            <person name="Chu W."/>
            <person name="Stover N.A."/>
            <person name="Gregory B.D."/>
            <person name="Nowacki M."/>
            <person name="Derisi J."/>
            <person name="Roy S.W."/>
            <person name="Marshall W.F."/>
            <person name="Sood P."/>
        </authorList>
    </citation>
    <scope>NUCLEOTIDE SEQUENCE [LARGE SCALE GENOMIC DNA]</scope>
    <source>
        <strain evidence="5">WM001</strain>
    </source>
</reference>
<dbReference type="PANTHER" id="PTHR13126">
    <property type="entry name" value="CHAPERONE ATP11"/>
    <property type="match status" value="1"/>
</dbReference>
<accession>A0A1R2CY18</accession>
<dbReference type="OrthoDB" id="16535at2759"/>
<dbReference type="GO" id="GO:0005739">
    <property type="term" value="C:mitochondrion"/>
    <property type="evidence" value="ECO:0007669"/>
    <property type="project" value="UniProtKB-SubCell"/>
</dbReference>
<comment type="subcellular location">
    <subcellularLocation>
        <location evidence="1">Mitochondrion</location>
    </subcellularLocation>
</comment>
<dbReference type="PANTHER" id="PTHR13126:SF0">
    <property type="entry name" value="ATP SYNTHASE MITOCHONDRIAL F1 COMPLEX ASSEMBLY FACTOR 1"/>
    <property type="match status" value="1"/>
</dbReference>
<comment type="similarity">
    <text evidence="2">Belongs to the ATP11 family.</text>
</comment>
<evidence type="ECO:0000313" key="6">
    <source>
        <dbReference type="Proteomes" id="UP000187209"/>
    </source>
</evidence>
<evidence type="ECO:0000256" key="3">
    <source>
        <dbReference type="ARBA" id="ARBA00022946"/>
    </source>
</evidence>
<dbReference type="AlphaFoldDB" id="A0A1R2CY18"/>
<keyword evidence="4" id="KW-0496">Mitochondrion</keyword>
<comment type="caution">
    <text evidence="5">The sequence shown here is derived from an EMBL/GenBank/DDBJ whole genome shotgun (WGS) entry which is preliminary data.</text>
</comment>
<dbReference type="InterPro" id="IPR010591">
    <property type="entry name" value="ATP11"/>
</dbReference>
<evidence type="ECO:0000256" key="1">
    <source>
        <dbReference type="ARBA" id="ARBA00004173"/>
    </source>
</evidence>
<dbReference type="GO" id="GO:0033615">
    <property type="term" value="P:mitochondrial proton-transporting ATP synthase complex assembly"/>
    <property type="evidence" value="ECO:0007669"/>
    <property type="project" value="TreeGrafter"/>
</dbReference>
<evidence type="ECO:0000256" key="2">
    <source>
        <dbReference type="ARBA" id="ARBA00009116"/>
    </source>
</evidence>
<dbReference type="EMBL" id="MPUH01000035">
    <property type="protein sequence ID" value="OMJ93907.1"/>
    <property type="molecule type" value="Genomic_DNA"/>
</dbReference>
<dbReference type="Pfam" id="PF06644">
    <property type="entry name" value="ATP11"/>
    <property type="match status" value="1"/>
</dbReference>
<evidence type="ECO:0000313" key="5">
    <source>
        <dbReference type="EMBL" id="OMJ93907.1"/>
    </source>
</evidence>
<dbReference type="Proteomes" id="UP000187209">
    <property type="component" value="Unassembled WGS sequence"/>
</dbReference>
<gene>
    <name evidence="5" type="ORF">SteCoe_3105</name>
</gene>